<comment type="caution">
    <text evidence="1">The sequence shown here is derived from an EMBL/GenBank/DDBJ whole genome shotgun (WGS) entry which is preliminary data.</text>
</comment>
<protein>
    <submittedName>
        <fullName evidence="1">Uncharacterized protein</fullName>
    </submittedName>
</protein>
<dbReference type="AlphaFoldDB" id="A0AA35W6U1"/>
<sequence>NAARLSPDCYFVSGIWKRTLLDAPSISSITPRHAVSGELVIQRSNNISIRHHSQLAENRHRKHSPGILY</sequence>
<feature type="non-terminal residue" evidence="1">
    <location>
        <position position="1"/>
    </location>
</feature>
<name>A0AA35W6U1_GEOBA</name>
<evidence type="ECO:0000313" key="1">
    <source>
        <dbReference type="EMBL" id="CAI8006176.1"/>
    </source>
</evidence>
<proteinExistence type="predicted"/>
<accession>A0AA35W6U1</accession>
<dbReference type="Proteomes" id="UP001174909">
    <property type="component" value="Unassembled WGS sequence"/>
</dbReference>
<gene>
    <name evidence="1" type="ORF">GBAR_LOCUS4588</name>
</gene>
<evidence type="ECO:0000313" key="2">
    <source>
        <dbReference type="Proteomes" id="UP001174909"/>
    </source>
</evidence>
<dbReference type="EMBL" id="CASHTH010000666">
    <property type="protein sequence ID" value="CAI8006176.1"/>
    <property type="molecule type" value="Genomic_DNA"/>
</dbReference>
<keyword evidence="2" id="KW-1185">Reference proteome</keyword>
<organism evidence="1 2">
    <name type="scientific">Geodia barretti</name>
    <name type="common">Barrett's horny sponge</name>
    <dbReference type="NCBI Taxonomy" id="519541"/>
    <lineage>
        <taxon>Eukaryota</taxon>
        <taxon>Metazoa</taxon>
        <taxon>Porifera</taxon>
        <taxon>Demospongiae</taxon>
        <taxon>Heteroscleromorpha</taxon>
        <taxon>Tetractinellida</taxon>
        <taxon>Astrophorina</taxon>
        <taxon>Geodiidae</taxon>
        <taxon>Geodia</taxon>
    </lineage>
</organism>
<reference evidence="1" key="1">
    <citation type="submission" date="2023-03" db="EMBL/GenBank/DDBJ databases">
        <authorList>
            <person name="Steffen K."/>
            <person name="Cardenas P."/>
        </authorList>
    </citation>
    <scope>NUCLEOTIDE SEQUENCE</scope>
</reference>